<dbReference type="NCBIfam" id="NF000355">
    <property type="entry name" value="ribo_prot_ABC_F"/>
    <property type="match status" value="1"/>
</dbReference>
<keyword evidence="3" id="KW-0067">ATP-binding</keyword>
<dbReference type="PANTHER" id="PTHR19211">
    <property type="entry name" value="ATP-BINDING TRANSPORT PROTEIN-RELATED"/>
    <property type="match status" value="1"/>
</dbReference>
<evidence type="ECO:0000313" key="5">
    <source>
        <dbReference type="EMBL" id="AZU61904.1"/>
    </source>
</evidence>
<dbReference type="SMART" id="SM00382">
    <property type="entry name" value="AAA"/>
    <property type="match status" value="2"/>
</dbReference>
<dbReference type="Pfam" id="PF12848">
    <property type="entry name" value="ABC_tran_Xtn"/>
    <property type="match status" value="1"/>
</dbReference>
<dbReference type="Proteomes" id="UP000282892">
    <property type="component" value="Chromosome"/>
</dbReference>
<sequence length="542" mass="62785">MREWLNVQNFQYSIDEKTLFQADALNVKSNEVIGIIGKNGAGKSTLMQIISGELVPSSGILEWKQSLSVEFVIQEQETFENNQINATERELLARFSVPLKDYESLSGGEKLKARLAKGFSTNAEILLLDEPTNHLDQASVQLLMNLIQSYKGTIMIASHDRYFLDQVATKIWSIEDNKITEFEGNYTSYFSYRNERRQAQQHAYDMQEKRIKQVENQLKNLSSWSEKAHNQSTKQEGFKEFYRVKAKRMDAQVKSKRKRLENELEKTNIERVTPEYTVQFSLPLNQKRGKRVLEVRDLRKTFGNELLFEKVNLTIQSGEKIALAGPNGSGKTTLLNILLGIETAEGTIWVSPAAKIGYLTQEVFDLPLELTPEQFFYQETFEARGKVQNMMKHLGFEAAQWKEPIGKMSMGERVKCKLMQFILEEKDLLILDEPTNHLDLPSREQLEQTLMEYNGTVLAVSHDRYFVEKITNKKWRIENKQVRTSVIKRSTADDLALRRLQLENEKQEILGKLSLLTKKDETYTKLDKRFNEIIKELREIKS</sequence>
<dbReference type="EMBL" id="CP022572">
    <property type="protein sequence ID" value="AZU61904.1"/>
    <property type="molecule type" value="Genomic_DNA"/>
</dbReference>
<dbReference type="InterPro" id="IPR027417">
    <property type="entry name" value="P-loop_NTPase"/>
</dbReference>
<dbReference type="KEGG" id="nmk:CHR53_11770"/>
<keyword evidence="6" id="KW-1185">Reference proteome</keyword>
<dbReference type="STRING" id="1193713.GCA_001636315_04781"/>
<gene>
    <name evidence="5" type="ORF">CHR53_11770</name>
</gene>
<protein>
    <submittedName>
        <fullName evidence="5">Elongation factor 3</fullName>
    </submittedName>
</protein>
<dbReference type="GO" id="GO:0016887">
    <property type="term" value="F:ATP hydrolysis activity"/>
    <property type="evidence" value="ECO:0007669"/>
    <property type="project" value="InterPro"/>
</dbReference>
<dbReference type="AlphaFoldDB" id="A0A3T0HXQ0"/>
<evidence type="ECO:0000313" key="6">
    <source>
        <dbReference type="Proteomes" id="UP000282892"/>
    </source>
</evidence>
<accession>A0A3T0HXQ0</accession>
<keyword evidence="1" id="KW-0677">Repeat</keyword>
<feature type="domain" description="ABC transporter" evidence="4">
    <location>
        <begin position="5"/>
        <end position="201"/>
    </location>
</feature>
<evidence type="ECO:0000259" key="4">
    <source>
        <dbReference type="PROSITE" id="PS50893"/>
    </source>
</evidence>
<dbReference type="SUPFAM" id="SSF52540">
    <property type="entry name" value="P-loop containing nucleoside triphosphate hydrolases"/>
    <property type="match status" value="2"/>
</dbReference>
<dbReference type="CDD" id="cd03221">
    <property type="entry name" value="ABCF_EF-3"/>
    <property type="match status" value="2"/>
</dbReference>
<dbReference type="Pfam" id="PF00005">
    <property type="entry name" value="ABC_tran"/>
    <property type="match status" value="2"/>
</dbReference>
<dbReference type="PANTHER" id="PTHR19211:SF100">
    <property type="entry name" value="RIBOSOME PROTECTION PROTEIN VMLR"/>
    <property type="match status" value="1"/>
</dbReference>
<feature type="domain" description="ABC transporter" evidence="4">
    <location>
        <begin position="293"/>
        <end position="504"/>
    </location>
</feature>
<evidence type="ECO:0000256" key="3">
    <source>
        <dbReference type="ARBA" id="ARBA00022840"/>
    </source>
</evidence>
<dbReference type="InterPro" id="IPR003593">
    <property type="entry name" value="AAA+_ATPase"/>
</dbReference>
<evidence type="ECO:0000256" key="2">
    <source>
        <dbReference type="ARBA" id="ARBA00022741"/>
    </source>
</evidence>
<dbReference type="GO" id="GO:0003746">
    <property type="term" value="F:translation elongation factor activity"/>
    <property type="evidence" value="ECO:0007669"/>
    <property type="project" value="UniProtKB-KW"/>
</dbReference>
<proteinExistence type="predicted"/>
<evidence type="ECO:0000256" key="1">
    <source>
        <dbReference type="ARBA" id="ARBA00022737"/>
    </source>
</evidence>
<keyword evidence="5" id="KW-0648">Protein biosynthesis</keyword>
<dbReference type="Gene3D" id="3.40.50.300">
    <property type="entry name" value="P-loop containing nucleotide triphosphate hydrolases"/>
    <property type="match status" value="3"/>
</dbReference>
<reference evidence="5 6" key="1">
    <citation type="submission" date="2017-07" db="EMBL/GenBank/DDBJ databases">
        <title>The complete genome sequence of Bacillus mesonae strain H20-5, an efficient strain improving plant abiotic stress resistance.</title>
        <authorList>
            <person name="Kim S.Y."/>
            <person name="Song H."/>
            <person name="Sang M.K."/>
            <person name="Weon H.-Y."/>
            <person name="Song J."/>
        </authorList>
    </citation>
    <scope>NUCLEOTIDE SEQUENCE [LARGE SCALE GENOMIC DNA]</scope>
    <source>
        <strain evidence="5 6">H20-5</strain>
    </source>
</reference>
<dbReference type="InterPro" id="IPR003439">
    <property type="entry name" value="ABC_transporter-like_ATP-bd"/>
</dbReference>
<dbReference type="OrthoDB" id="9760950at2"/>
<keyword evidence="2" id="KW-0547">Nucleotide-binding</keyword>
<dbReference type="PROSITE" id="PS50893">
    <property type="entry name" value="ABC_TRANSPORTER_2"/>
    <property type="match status" value="2"/>
</dbReference>
<dbReference type="InterPro" id="IPR050611">
    <property type="entry name" value="ABCF"/>
</dbReference>
<dbReference type="InterPro" id="IPR032781">
    <property type="entry name" value="ABC_tran_Xtn"/>
</dbReference>
<name>A0A3T0HXQ0_9BACI</name>
<keyword evidence="5" id="KW-0251">Elongation factor</keyword>
<organism evidence="5 6">
    <name type="scientific">Neobacillus mesonae</name>
    <dbReference type="NCBI Taxonomy" id="1193713"/>
    <lineage>
        <taxon>Bacteria</taxon>
        <taxon>Bacillati</taxon>
        <taxon>Bacillota</taxon>
        <taxon>Bacilli</taxon>
        <taxon>Bacillales</taxon>
        <taxon>Bacillaceae</taxon>
        <taxon>Neobacillus</taxon>
    </lineage>
</organism>
<dbReference type="GO" id="GO:0005524">
    <property type="term" value="F:ATP binding"/>
    <property type="evidence" value="ECO:0007669"/>
    <property type="project" value="UniProtKB-KW"/>
</dbReference>
<dbReference type="RefSeq" id="WP_127486639.1">
    <property type="nucleotide sequence ID" value="NZ_CP022572.1"/>
</dbReference>